<evidence type="ECO:0000313" key="3">
    <source>
        <dbReference type="Proteomes" id="UP001228049"/>
    </source>
</evidence>
<comment type="caution">
    <text evidence="2">The sequence shown here is derived from an EMBL/GenBank/DDBJ whole genome shotgun (WGS) entry which is preliminary data.</text>
</comment>
<sequence length="89" mass="10549">MLRRRKLHTVFPNTDIALRLFLTLPVTNASGERSFSKLAFVKNRLRSSMQQERVSNLTLMSIEHDILREMDFKNIIKAFSSKKTRRKHF</sequence>
<evidence type="ECO:0000313" key="2">
    <source>
        <dbReference type="EMBL" id="KAK1892990.1"/>
    </source>
</evidence>
<protein>
    <submittedName>
        <fullName evidence="2">Zinc finger MYM-type protein 1</fullName>
    </submittedName>
</protein>
<keyword evidence="3" id="KW-1185">Reference proteome</keyword>
<dbReference type="InterPro" id="IPR008906">
    <property type="entry name" value="HATC_C_dom"/>
</dbReference>
<dbReference type="EMBL" id="JASDAP010000013">
    <property type="protein sequence ID" value="KAK1892990.1"/>
    <property type="molecule type" value="Genomic_DNA"/>
</dbReference>
<reference evidence="2" key="1">
    <citation type="submission" date="2023-04" db="EMBL/GenBank/DDBJ databases">
        <title>Chromosome-level genome of Chaenocephalus aceratus.</title>
        <authorList>
            <person name="Park H."/>
        </authorList>
    </citation>
    <scope>NUCLEOTIDE SEQUENCE</scope>
    <source>
        <strain evidence="2">DE</strain>
        <tissue evidence="2">Muscle</tissue>
    </source>
</reference>
<proteinExistence type="predicted"/>
<dbReference type="Pfam" id="PF05699">
    <property type="entry name" value="Dimer_Tnp_hAT"/>
    <property type="match status" value="1"/>
</dbReference>
<dbReference type="PANTHER" id="PTHR45749">
    <property type="match status" value="1"/>
</dbReference>
<dbReference type="AlphaFoldDB" id="A0AAD9BZB0"/>
<name>A0AAD9BZB0_DISEL</name>
<feature type="domain" description="HAT C-terminal dimerisation" evidence="1">
    <location>
        <begin position="7"/>
        <end position="65"/>
    </location>
</feature>
<dbReference type="GO" id="GO:0046983">
    <property type="term" value="F:protein dimerization activity"/>
    <property type="evidence" value="ECO:0007669"/>
    <property type="project" value="InterPro"/>
</dbReference>
<organism evidence="2 3">
    <name type="scientific">Dissostichus eleginoides</name>
    <name type="common">Patagonian toothfish</name>
    <name type="synonym">Dissostichus amissus</name>
    <dbReference type="NCBI Taxonomy" id="100907"/>
    <lineage>
        <taxon>Eukaryota</taxon>
        <taxon>Metazoa</taxon>
        <taxon>Chordata</taxon>
        <taxon>Craniata</taxon>
        <taxon>Vertebrata</taxon>
        <taxon>Euteleostomi</taxon>
        <taxon>Actinopterygii</taxon>
        <taxon>Neopterygii</taxon>
        <taxon>Teleostei</taxon>
        <taxon>Neoteleostei</taxon>
        <taxon>Acanthomorphata</taxon>
        <taxon>Eupercaria</taxon>
        <taxon>Perciformes</taxon>
        <taxon>Notothenioidei</taxon>
        <taxon>Nototheniidae</taxon>
        <taxon>Dissostichus</taxon>
    </lineage>
</organism>
<dbReference type="Proteomes" id="UP001228049">
    <property type="component" value="Unassembled WGS sequence"/>
</dbReference>
<evidence type="ECO:0000259" key="1">
    <source>
        <dbReference type="Pfam" id="PF05699"/>
    </source>
</evidence>
<gene>
    <name evidence="2" type="ORF">KUDE01_008061</name>
</gene>
<accession>A0AAD9BZB0</accession>
<dbReference type="PANTHER" id="PTHR45749:SF21">
    <property type="entry name" value="DUF4371 DOMAIN-CONTAINING PROTEIN"/>
    <property type="match status" value="1"/>
</dbReference>